<evidence type="ECO:0000313" key="4">
    <source>
        <dbReference type="Proteomes" id="UP001595715"/>
    </source>
</evidence>
<keyword evidence="2" id="KW-0472">Membrane</keyword>
<name>A0ABV8K2X1_9BACL</name>
<comment type="caution">
    <text evidence="3">The sequence shown here is derived from an EMBL/GenBank/DDBJ whole genome shotgun (WGS) entry which is preliminary data.</text>
</comment>
<evidence type="ECO:0000256" key="1">
    <source>
        <dbReference type="SAM" id="MobiDB-lite"/>
    </source>
</evidence>
<evidence type="ECO:0008006" key="5">
    <source>
        <dbReference type="Google" id="ProtNLM"/>
    </source>
</evidence>
<keyword evidence="4" id="KW-1185">Reference proteome</keyword>
<feature type="transmembrane region" description="Helical" evidence="2">
    <location>
        <begin position="166"/>
        <end position="182"/>
    </location>
</feature>
<feature type="transmembrane region" description="Helical" evidence="2">
    <location>
        <begin position="266"/>
        <end position="284"/>
    </location>
</feature>
<proteinExistence type="predicted"/>
<reference evidence="4" key="1">
    <citation type="journal article" date="2019" name="Int. J. Syst. Evol. Microbiol.">
        <title>The Global Catalogue of Microorganisms (GCM) 10K type strain sequencing project: providing services to taxonomists for standard genome sequencing and annotation.</title>
        <authorList>
            <consortium name="The Broad Institute Genomics Platform"/>
            <consortium name="The Broad Institute Genome Sequencing Center for Infectious Disease"/>
            <person name="Wu L."/>
            <person name="Ma J."/>
        </authorList>
    </citation>
    <scope>NUCLEOTIDE SEQUENCE [LARGE SCALE GENOMIC DNA]</scope>
    <source>
        <strain evidence="4">IBRC-M 10987</strain>
    </source>
</reference>
<dbReference type="Proteomes" id="UP001595715">
    <property type="component" value="Unassembled WGS sequence"/>
</dbReference>
<feature type="compositionally biased region" description="Gly residues" evidence="1">
    <location>
        <begin position="133"/>
        <end position="145"/>
    </location>
</feature>
<feature type="transmembrane region" description="Helical" evidence="2">
    <location>
        <begin position="304"/>
        <end position="323"/>
    </location>
</feature>
<feature type="region of interest" description="Disordered" evidence="1">
    <location>
        <begin position="131"/>
        <end position="154"/>
    </location>
</feature>
<protein>
    <recommendedName>
        <fullName evidence="5">Multi-tm2 domain protein</fullName>
    </recommendedName>
</protein>
<feature type="transmembrane region" description="Helical" evidence="2">
    <location>
        <begin position="189"/>
        <end position="208"/>
    </location>
</feature>
<feature type="transmembrane region" description="Helical" evidence="2">
    <location>
        <begin position="214"/>
        <end position="233"/>
    </location>
</feature>
<dbReference type="EMBL" id="JBHSAM010000025">
    <property type="protein sequence ID" value="MFC4100360.1"/>
    <property type="molecule type" value="Genomic_DNA"/>
</dbReference>
<keyword evidence="2" id="KW-1133">Transmembrane helix</keyword>
<organism evidence="3 4">
    <name type="scientific">Paenibacillus xanthanilyticus</name>
    <dbReference type="NCBI Taxonomy" id="1783531"/>
    <lineage>
        <taxon>Bacteria</taxon>
        <taxon>Bacillati</taxon>
        <taxon>Bacillota</taxon>
        <taxon>Bacilli</taxon>
        <taxon>Bacillales</taxon>
        <taxon>Paenibacillaceae</taxon>
        <taxon>Paenibacillus</taxon>
    </lineage>
</organism>
<evidence type="ECO:0000313" key="3">
    <source>
        <dbReference type="EMBL" id="MFC4100360.1"/>
    </source>
</evidence>
<sequence>MMVRNPIVILLLGLVPGLGHWAAGRKGKGFIYAFFVFGIAAGGFLLGVGANEMEIFAMGLVVAFLVWLLNMLDLVIYLLRYPNGKPAPEHHAAYPLHGPQSYPSYGAAGFGAAANGAPPPPSAFDGSANGSASGYGSGQSHGTGAFGPPPPNYGIPARQDDAGERFLTILLSFIPGLGHLSLGLMQRGLTFMIGFFGLLTMILFVTALSGEGGFLVFLGVLPIIWLYGLFDAIRMVQRKQSGEPLLDRSIMEDWDDHRAGGRRSRLFATVLSILPGAGHMYLGLQRRGLQFMAGFLLSIYLLDTLELSLFLFLVPILWCYAFFDSLQMQSRYAMDGFVPDVPIVSGLMNQRKWLGLALIAMGLYYVGDRLLLDVFDVFGLNYWAHELRYYFKTGVTALLLLGAGVKLLFGGKAREGLAQ</sequence>
<feature type="transmembrane region" description="Helical" evidence="2">
    <location>
        <begin position="391"/>
        <end position="409"/>
    </location>
</feature>
<keyword evidence="2" id="KW-0812">Transmembrane</keyword>
<gene>
    <name evidence="3" type="ORF">ACFOZ8_11955</name>
</gene>
<feature type="transmembrane region" description="Helical" evidence="2">
    <location>
        <begin position="353"/>
        <end position="371"/>
    </location>
</feature>
<dbReference type="RefSeq" id="WP_377719033.1">
    <property type="nucleotide sequence ID" value="NZ_JBHSAM010000025.1"/>
</dbReference>
<feature type="transmembrane region" description="Helical" evidence="2">
    <location>
        <begin position="55"/>
        <end position="79"/>
    </location>
</feature>
<accession>A0ABV8K2X1</accession>
<feature type="transmembrane region" description="Helical" evidence="2">
    <location>
        <begin position="29"/>
        <end position="48"/>
    </location>
</feature>
<evidence type="ECO:0000256" key="2">
    <source>
        <dbReference type="SAM" id="Phobius"/>
    </source>
</evidence>